<proteinExistence type="predicted"/>
<organism evidence="2 3">
    <name type="scientific">Oldenlandia corymbosa var. corymbosa</name>
    <dbReference type="NCBI Taxonomy" id="529605"/>
    <lineage>
        <taxon>Eukaryota</taxon>
        <taxon>Viridiplantae</taxon>
        <taxon>Streptophyta</taxon>
        <taxon>Embryophyta</taxon>
        <taxon>Tracheophyta</taxon>
        <taxon>Spermatophyta</taxon>
        <taxon>Magnoliopsida</taxon>
        <taxon>eudicotyledons</taxon>
        <taxon>Gunneridae</taxon>
        <taxon>Pentapetalae</taxon>
        <taxon>asterids</taxon>
        <taxon>lamiids</taxon>
        <taxon>Gentianales</taxon>
        <taxon>Rubiaceae</taxon>
        <taxon>Rubioideae</taxon>
        <taxon>Spermacoceae</taxon>
        <taxon>Hedyotis-Oldenlandia complex</taxon>
        <taxon>Oldenlandia</taxon>
    </lineage>
</organism>
<dbReference type="EMBL" id="OX459125">
    <property type="protein sequence ID" value="CAI9115718.1"/>
    <property type="molecule type" value="Genomic_DNA"/>
</dbReference>
<dbReference type="SUPFAM" id="SSF56219">
    <property type="entry name" value="DNase I-like"/>
    <property type="match status" value="1"/>
</dbReference>
<dbReference type="AlphaFoldDB" id="A0AAV1E7S5"/>
<evidence type="ECO:0000313" key="2">
    <source>
        <dbReference type="EMBL" id="CAI9115718.1"/>
    </source>
</evidence>
<accession>A0AAV1E7S5</accession>
<keyword evidence="3" id="KW-1185">Reference proteome</keyword>
<protein>
    <submittedName>
        <fullName evidence="2">OLC1v1016704C1</fullName>
    </submittedName>
</protein>
<dbReference type="PANTHER" id="PTHR33116">
    <property type="entry name" value="REVERSE TRANSCRIPTASE ZINC-BINDING DOMAIN-CONTAINING PROTEIN-RELATED-RELATED"/>
    <property type="match status" value="1"/>
</dbReference>
<gene>
    <name evidence="2" type="ORF">OLC1_LOCUS22187</name>
</gene>
<dbReference type="PANTHER" id="PTHR33116:SF82">
    <property type="entry name" value="RNASE H FAMILY PROTEIN"/>
    <property type="match status" value="1"/>
</dbReference>
<name>A0AAV1E7S5_OLDCO</name>
<reference evidence="2" key="1">
    <citation type="submission" date="2023-03" db="EMBL/GenBank/DDBJ databases">
        <authorList>
            <person name="Julca I."/>
        </authorList>
    </citation>
    <scope>NUCLEOTIDE SEQUENCE</scope>
</reference>
<dbReference type="InterPro" id="IPR036691">
    <property type="entry name" value="Endo/exonu/phosph_ase_sf"/>
</dbReference>
<feature type="compositionally biased region" description="Basic and acidic residues" evidence="1">
    <location>
        <begin position="43"/>
        <end position="59"/>
    </location>
</feature>
<dbReference type="Proteomes" id="UP001161247">
    <property type="component" value="Chromosome 8"/>
</dbReference>
<dbReference type="Gene3D" id="3.60.10.10">
    <property type="entry name" value="Endonuclease/exonuclease/phosphatase"/>
    <property type="match status" value="1"/>
</dbReference>
<evidence type="ECO:0000256" key="1">
    <source>
        <dbReference type="SAM" id="MobiDB-lite"/>
    </source>
</evidence>
<sequence length="760" mass="86926">MADANIPVAPPPPRTFASFFQKPADVEMNRDSLIKQARKAPPPKKDEGKKLEVEKKDDQVQKIKSLKIAKPKPKLLLKGREEKPKSPELEVEILKENPLVIRCIEKQNLALEPSNGESENFPEETLAVHDSHPPEEETLASRNVDSRFPAIDLQPIIAISPRLKTVELGKAAVIGAISNRFSALQDMNEDDLNFVDDTDEVENIFTERIDTELPQLATVDALRNITSSPQPILGKSMDDSFYAIVQEDDEEKVYKEFACQRVKRMAQIFMLSGRIMVKSHKIWVFSKKEVNVTLLGGSDQALHLGVEHQSVGTRVCILAVYAKSTRGRQALWADLLTFRQQNLNTPWMVGGDYNVIRFFEEYSGISVQDHATMVDFNDLIEESSLTELLTLGEEFTWGGTRSSGWGGRRQQPFNTFLMHFDSKLSNWKNKFLSQGGRLVLIKNVLSAIPIHVFGAIEPPKSILNAIAQKSQKFLWEGVEGDGKRHWQAWNRLTFLVSENGVGLRNFKDVLKAFSFKRWWKVKHRQGIWAKFILSLSHAVRNKTSWRRLERVDSLATSYSKVSVKNDDRSFCYDQWSSLGRLWDIEGVLPPSPSITIRDFFFRKQYYLCKFRWRLSSNVLRELEAVEMSFVGEEDRFIWKPTSLGNFTIKSAYETLWLSGSSKTALGVIKKVLSSFVIWELWKARNKFLFEGIEVSVQSIIALVKEHLHNTMLVNALTAQNTHEKTLLQQHIPWVNFDIKSKRVLAVSWKQEKDFVLNTDG</sequence>
<evidence type="ECO:0000313" key="3">
    <source>
        <dbReference type="Proteomes" id="UP001161247"/>
    </source>
</evidence>
<feature type="region of interest" description="Disordered" evidence="1">
    <location>
        <begin position="27"/>
        <end position="59"/>
    </location>
</feature>